<feature type="transmembrane region" description="Helical" evidence="1">
    <location>
        <begin position="46"/>
        <end position="66"/>
    </location>
</feature>
<reference evidence="2 3" key="1">
    <citation type="submission" date="2019-12" db="EMBL/GenBank/DDBJ databases">
        <title>Erwinia sp. nov., isolated from droppings of birds in the Qinghai-Tiebt plateau of China.</title>
        <authorList>
            <person name="Ge Y."/>
        </authorList>
    </citation>
    <scope>NUCLEOTIDE SEQUENCE [LARGE SCALE GENOMIC DNA]</scope>
    <source>
        <strain evidence="2 3">J780</strain>
    </source>
</reference>
<feature type="transmembrane region" description="Helical" evidence="1">
    <location>
        <begin position="132"/>
        <end position="154"/>
    </location>
</feature>
<dbReference type="RefSeq" id="WP_156286868.1">
    <property type="nucleotide sequence ID" value="NZ_CP046509.1"/>
</dbReference>
<keyword evidence="1" id="KW-0472">Membrane</keyword>
<feature type="transmembrane region" description="Helical" evidence="1">
    <location>
        <begin position="73"/>
        <end position="94"/>
    </location>
</feature>
<organism evidence="2 3">
    <name type="scientific">Erwinia sorbitola</name>
    <dbReference type="NCBI Taxonomy" id="2681984"/>
    <lineage>
        <taxon>Bacteria</taxon>
        <taxon>Pseudomonadati</taxon>
        <taxon>Pseudomonadota</taxon>
        <taxon>Gammaproteobacteria</taxon>
        <taxon>Enterobacterales</taxon>
        <taxon>Erwiniaceae</taxon>
        <taxon>Erwinia</taxon>
    </lineage>
</organism>
<evidence type="ECO:0000313" key="3">
    <source>
        <dbReference type="Proteomes" id="UP000424752"/>
    </source>
</evidence>
<accession>A0A6I6ENM6</accession>
<feature type="transmembrane region" description="Helical" evidence="1">
    <location>
        <begin position="100"/>
        <end position="120"/>
    </location>
</feature>
<gene>
    <name evidence="2" type="ORF">GN242_02680</name>
</gene>
<dbReference type="KEGG" id="erwi:GN242_02680"/>
<protein>
    <submittedName>
        <fullName evidence="2">Uncharacterized protein</fullName>
    </submittedName>
</protein>
<dbReference type="EMBL" id="CP046509">
    <property type="protein sequence ID" value="QGU86202.1"/>
    <property type="molecule type" value="Genomic_DNA"/>
</dbReference>
<keyword evidence="1" id="KW-1133">Transmembrane helix</keyword>
<name>A0A6I6ENM6_9GAMM</name>
<evidence type="ECO:0000256" key="1">
    <source>
        <dbReference type="SAM" id="Phobius"/>
    </source>
</evidence>
<proteinExistence type="predicted"/>
<dbReference type="Proteomes" id="UP000424752">
    <property type="component" value="Chromosome"/>
</dbReference>
<sequence>MKIKNEISSATFLSIMMFISVYAFKSGEAMFFGYPSYYIYLDTNEVVNTLLKLSFVIITVIALSLFIRIPTNFFICLISMAITLKLIRIGVLSHRQPLDLMTAINIGTSYILFISLLYLIPRAVKKENDNYFFNAKPCMLAVLTFVGFSFFLGLNYHSFFPGGIWQTDDEKVVVGRYQDKFILRQCNNGKALFYINEINNSKFESFKIDTRNVLLLRCQPELDEMNKTDFMISW</sequence>
<keyword evidence="1" id="KW-0812">Transmembrane</keyword>
<dbReference type="AlphaFoldDB" id="A0A6I6ENM6"/>
<evidence type="ECO:0000313" key="2">
    <source>
        <dbReference type="EMBL" id="QGU86202.1"/>
    </source>
</evidence>
<feature type="transmembrane region" description="Helical" evidence="1">
    <location>
        <begin position="12"/>
        <end position="34"/>
    </location>
</feature>